<keyword evidence="1" id="KW-0175">Coiled coil</keyword>
<feature type="coiled-coil region" evidence="1">
    <location>
        <begin position="243"/>
        <end position="270"/>
    </location>
</feature>
<dbReference type="EMBL" id="AP012035">
    <property type="protein sequence ID" value="BAJ82435.1"/>
    <property type="molecule type" value="Genomic_DNA"/>
</dbReference>
<organism evidence="2 3">
    <name type="scientific">Acidiphilium multivorum (strain DSM 11245 / JCM 8867 / NBRC 100883 / AIU 301)</name>
    <dbReference type="NCBI Taxonomy" id="926570"/>
    <lineage>
        <taxon>Bacteria</taxon>
        <taxon>Pseudomonadati</taxon>
        <taxon>Pseudomonadota</taxon>
        <taxon>Alphaproteobacteria</taxon>
        <taxon>Acetobacterales</taxon>
        <taxon>Acidocellaceae</taxon>
        <taxon>Acidiphilium</taxon>
    </lineage>
</organism>
<name>F0J5P1_ACIMA</name>
<dbReference type="Gene3D" id="3.40.50.300">
    <property type="entry name" value="P-loop containing nucleotide triphosphate hydrolases"/>
    <property type="match status" value="1"/>
</dbReference>
<proteinExistence type="predicted"/>
<dbReference type="InterPro" id="IPR027417">
    <property type="entry name" value="P-loop_NTPase"/>
</dbReference>
<keyword evidence="3" id="KW-1185">Reference proteome</keyword>
<evidence type="ECO:0000256" key="1">
    <source>
        <dbReference type="SAM" id="Coils"/>
    </source>
</evidence>
<accession>F0J5P1</accession>
<evidence type="ECO:0008006" key="4">
    <source>
        <dbReference type="Google" id="ProtNLM"/>
    </source>
</evidence>
<evidence type="ECO:0000313" key="2">
    <source>
        <dbReference type="EMBL" id="BAJ82435.1"/>
    </source>
</evidence>
<dbReference type="Proteomes" id="UP000007100">
    <property type="component" value="Chromosome"/>
</dbReference>
<reference evidence="2 3" key="1">
    <citation type="submission" date="2010-12" db="EMBL/GenBank/DDBJ databases">
        <title>Whole genome sequence of Acidiphilium multivorum AIU301.</title>
        <authorList>
            <person name="Narita-Yamada S."/>
            <person name="Nakamura S."/>
            <person name="Ito N."/>
            <person name="Takarada H."/>
            <person name="Katano Y."/>
            <person name="Nakazawa H."/>
            <person name="Hosoyama A."/>
            <person name="Yamada R."/>
            <person name="Fujita N."/>
        </authorList>
    </citation>
    <scope>NUCLEOTIDE SEQUENCE [LARGE SCALE GENOMIC DNA]</scope>
    <source>
        <strain evidence="3">DSM 11245 / JCM 8867 / AIU301</strain>
    </source>
</reference>
<dbReference type="OrthoDB" id="5196487at2"/>
<dbReference type="HOGENOM" id="CLU_067341_0_0_5"/>
<dbReference type="SUPFAM" id="SSF52540">
    <property type="entry name" value="P-loop containing nucleoside triphosphate hydrolases"/>
    <property type="match status" value="1"/>
</dbReference>
<dbReference type="KEGG" id="amv:ACMV_30880"/>
<sequence>MIRRARPGTIMRMNATNSPKHHLLITGTGRSGTSFLVRWFDALGMETHFSRFGEHAAWDEEANAGAENLPLPALDADMPYVVKSPWVSEFIDQLLADPGIVLDGVIVPMRDLMDVAASRTILELRDMAAEPDWPAVMERPWAHRGRTPGGIVYSLHPLDQARVLALGFHHLLERLVAAEVKVVMVSFPRLVEDADYLYRALAPLLPASVDAASARAAHARVADPAKVRVGPGGRDSTLERLDRVALNREIGRLRREMAALEGRLAEASGAAAAARRHAETIERSTMWRALFPLRRALHRLRGRA</sequence>
<gene>
    <name evidence="2" type="ordered locus">ACMV_30880</name>
</gene>
<protein>
    <recommendedName>
        <fullName evidence="4">Sulfotransferase domain-containing protein</fullName>
    </recommendedName>
</protein>
<evidence type="ECO:0000313" key="3">
    <source>
        <dbReference type="Proteomes" id="UP000007100"/>
    </source>
</evidence>
<dbReference type="AlphaFoldDB" id="F0J5P1"/>